<dbReference type="EMBL" id="JBHTMX010000155">
    <property type="protein sequence ID" value="MFD1333027.1"/>
    <property type="molecule type" value="Genomic_DNA"/>
</dbReference>
<accession>A0ABW3Z9Q0</accession>
<reference evidence="2" key="1">
    <citation type="journal article" date="2019" name="Int. J. Syst. Evol. Microbiol.">
        <title>The Global Catalogue of Microorganisms (GCM) 10K type strain sequencing project: providing services to taxonomists for standard genome sequencing and annotation.</title>
        <authorList>
            <consortium name="The Broad Institute Genomics Platform"/>
            <consortium name="The Broad Institute Genome Sequencing Center for Infectious Disease"/>
            <person name="Wu L."/>
            <person name="Ma J."/>
        </authorList>
    </citation>
    <scope>NUCLEOTIDE SEQUENCE [LARGE SCALE GENOMIC DNA]</scope>
    <source>
        <strain evidence="2">CCUG 61696</strain>
    </source>
</reference>
<organism evidence="1 2">
    <name type="scientific">Methylopila musalis</name>
    <dbReference type="NCBI Taxonomy" id="1134781"/>
    <lineage>
        <taxon>Bacteria</taxon>
        <taxon>Pseudomonadati</taxon>
        <taxon>Pseudomonadota</taxon>
        <taxon>Alphaproteobacteria</taxon>
        <taxon>Hyphomicrobiales</taxon>
        <taxon>Methylopilaceae</taxon>
        <taxon>Methylopila</taxon>
    </lineage>
</organism>
<evidence type="ECO:0000313" key="2">
    <source>
        <dbReference type="Proteomes" id="UP001597171"/>
    </source>
</evidence>
<evidence type="ECO:0000313" key="1">
    <source>
        <dbReference type="EMBL" id="MFD1333027.1"/>
    </source>
</evidence>
<dbReference type="RefSeq" id="WP_378776227.1">
    <property type="nucleotide sequence ID" value="NZ_JBHTMX010000155.1"/>
</dbReference>
<keyword evidence="2" id="KW-1185">Reference proteome</keyword>
<name>A0ABW3Z9Q0_9HYPH</name>
<feature type="non-terminal residue" evidence="1">
    <location>
        <position position="1"/>
    </location>
</feature>
<proteinExistence type="predicted"/>
<gene>
    <name evidence="1" type="ORF">ACFQ4O_13560</name>
</gene>
<dbReference type="Proteomes" id="UP001597171">
    <property type="component" value="Unassembled WGS sequence"/>
</dbReference>
<protein>
    <submittedName>
        <fullName evidence="1">Uncharacterized protein</fullName>
    </submittedName>
</protein>
<comment type="caution">
    <text evidence="1">The sequence shown here is derived from an EMBL/GenBank/DDBJ whole genome shotgun (WGS) entry which is preliminary data.</text>
</comment>
<sequence>GATLATASALAALTAGVFALLVFQIGAASLLHRLGPPVAADWVERYLPGARVPESLLRPQESQAALWSLEGEAGETARRIAAPGVRLSDHTLYLAQWRTVDDALKRLSDGEAATFGRVMTLSGVDLFGLALGARPAVGTWIVHDVGRTISPLGADAARAYLAGADTVFEPTCLIVQAPGAEPMTPWFAGALAASFEARVLTPCWTLHRRVRG</sequence>